<feature type="region of interest" description="Disordered" evidence="3">
    <location>
        <begin position="1336"/>
        <end position="1355"/>
    </location>
</feature>
<feature type="compositionally biased region" description="Basic and acidic residues" evidence="3">
    <location>
        <begin position="1127"/>
        <end position="1141"/>
    </location>
</feature>
<feature type="domain" description="BTB" evidence="4">
    <location>
        <begin position="772"/>
        <end position="835"/>
    </location>
</feature>
<proteinExistence type="predicted"/>
<accession>A0AAV5S1X9</accession>
<evidence type="ECO:0000259" key="4">
    <source>
        <dbReference type="PROSITE" id="PS50097"/>
    </source>
</evidence>
<dbReference type="PROSITE" id="PS50097">
    <property type="entry name" value="BTB"/>
    <property type="match status" value="1"/>
</dbReference>
<evidence type="ECO:0000313" key="6">
    <source>
        <dbReference type="Proteomes" id="UP001377567"/>
    </source>
</evidence>
<sequence length="1355" mass="152715">MSNKKHNVKYLKRRDIFGRDYSVLLSSLPTADQYREIDPYAHDLESNYTPLHITLRQNQLKKAFKVYKIWKTEKEYIAHKHGGHILDQKDREGLTPIDMYNIQLHNNIMRYPKMLNYEYPAKSESHIVWEPEAADLPFAKKASILAYPSSLEERTYLKENRGSHILTLGSNTNYQLGTGAKDDRQNLFQVNIDQINGIVYPPTDNKFKSVFISRYHTIVTTKDDEIFVSGNSSRGRLGNGSTEKPLFSFTKLDDDKHSKIVSLASSENHSVLLDDEGTVFTWGWNAYSQLCYSPTNNGGRMMDDKSLDSVCNSTPRRVHFFDNKNVSIVGCSSVHTCVLTSDNVLYSWGLNLGQMGGSKISHVAPDAQYLGESGHIMAKPVTLNLSHLDVEQIVATEFATFVRCKGNTLVVLAEYSMRTFKIALPKAQNFKEPDPFKHFVPRGRPHDIVDIKCSNSYGNNVGVLFSCGTIGLISTKKDSTRMWSKFSNNLPISLYWNPYRTINNCLDFDVGAKGSVILCTYSGEVYRSSGVNKGFDKIHGSKLASGRAVRVSCDSSFDSFAIIKDESNDIIISHKPNEITQNYSHYSPASGNKSVKPESIIYGPYSDLEQPESETRSGKIRSQNISIPVMKYPFDVEFINEHNRNSKQGCHKIMIMGRCIRLLRYLKESGLFSVDDDLLTFKMDNTYDSKRWSILVGGKASAELIDDVISGLLNVLYMVESQIKHQTTRLITTIIEDSLHSAKTNHHFTNLLQLCLDDSDHDLKQLDAYHKPDTIIHLSGDVKVSAHSYILFNRSSYFNSWFSEAWRQTGLDDYYHVELPDITIAAFQPILKYIYGVPFEKTFYKELESYSFMETLNYLLSLLQICDELCIIPLKIYLESVLSKFVNGGTVIPVLLNASQSNASLLLENCMVFIYTHIGILLFKENLSMVDECFDDDIWSRLEVQTNSFKADSTSQQTFSSWYDMTGIDWIDLFKTNIAKFNSHFMSGSYQFEPSFDLTSTSEKRSRRRSSTRRASSSHQNSGHRHSVSKTSRQPSNGSYDNSQFPIELRNPWSSVTSLNSANSSAIEDDISDFIEVVRKPKRKSTVEVARRPSEISPVRAEIKPSEIVWNEETTSNKENLPSLLGKDLKERSKDTSEKTSKITGTFKKTSQKQRKTIVDISSIDSSPKEKKVGWGSSSSRKSSNNSKTKGKPSSQRSSSVGGTSLPSLLDATSQELKPQPKRSKRRGKSTDTDKVKYTEFVSSGNPGGITPYATSTVQPVNEIANVFGDKSGEAVSSLEEQIAALEFEKWFAQESSKVKKKMKSGGNGNTDLSAIYTNVNSMPVLLNDTDVTHSKKKVRGNFKKKESKSLSDLF</sequence>
<evidence type="ECO:0000313" key="5">
    <source>
        <dbReference type="EMBL" id="GMM56962.1"/>
    </source>
</evidence>
<feature type="region of interest" description="Disordered" evidence="3">
    <location>
        <begin position="1000"/>
        <end position="1045"/>
    </location>
</feature>
<dbReference type="PANTHER" id="PTHR22872:SF2">
    <property type="entry name" value="INHIBITOR OF BRUTON TYROSINE KINASE"/>
    <property type="match status" value="1"/>
</dbReference>
<feature type="compositionally biased region" description="Polar residues" evidence="3">
    <location>
        <begin position="1029"/>
        <end position="1045"/>
    </location>
</feature>
<reference evidence="5 6" key="1">
    <citation type="journal article" date="2023" name="Elife">
        <title>Identification of key yeast species and microbe-microbe interactions impacting larval growth of Drosophila in the wild.</title>
        <authorList>
            <person name="Mure A."/>
            <person name="Sugiura Y."/>
            <person name="Maeda R."/>
            <person name="Honda K."/>
            <person name="Sakurai N."/>
            <person name="Takahashi Y."/>
            <person name="Watada M."/>
            <person name="Katoh T."/>
            <person name="Gotoh A."/>
            <person name="Gotoh Y."/>
            <person name="Taniguchi I."/>
            <person name="Nakamura K."/>
            <person name="Hayashi T."/>
            <person name="Katayama T."/>
            <person name="Uemura T."/>
            <person name="Hattori Y."/>
        </authorList>
    </citation>
    <scope>NUCLEOTIDE SEQUENCE [LARGE SCALE GENOMIC DNA]</scope>
    <source>
        <strain evidence="5 6">KH-74</strain>
    </source>
</reference>
<comment type="caution">
    <text evidence="5">The sequence shown here is derived from an EMBL/GenBank/DDBJ whole genome shotgun (WGS) entry which is preliminary data.</text>
</comment>
<organism evidence="5 6">
    <name type="scientific">Maudiozyma humilis</name>
    <name type="common">Sour dough yeast</name>
    <name type="synonym">Kazachstania humilis</name>
    <dbReference type="NCBI Taxonomy" id="51915"/>
    <lineage>
        <taxon>Eukaryota</taxon>
        <taxon>Fungi</taxon>
        <taxon>Dikarya</taxon>
        <taxon>Ascomycota</taxon>
        <taxon>Saccharomycotina</taxon>
        <taxon>Saccharomycetes</taxon>
        <taxon>Saccharomycetales</taxon>
        <taxon>Saccharomycetaceae</taxon>
        <taxon>Maudiozyma</taxon>
    </lineage>
</organism>
<dbReference type="Gene3D" id="3.30.710.10">
    <property type="entry name" value="Potassium Channel Kv1.1, Chain A"/>
    <property type="match status" value="1"/>
</dbReference>
<name>A0AAV5S1X9_MAUHU</name>
<dbReference type="Proteomes" id="UP001377567">
    <property type="component" value="Unassembled WGS sequence"/>
</dbReference>
<dbReference type="InterPro" id="IPR000408">
    <property type="entry name" value="Reg_chr_condens"/>
</dbReference>
<feature type="compositionally biased region" description="Low complexity" evidence="3">
    <location>
        <begin position="1174"/>
        <end position="1205"/>
    </location>
</feature>
<dbReference type="Gene3D" id="2.130.10.30">
    <property type="entry name" value="Regulator of chromosome condensation 1/beta-lactamase-inhibitor protein II"/>
    <property type="match status" value="1"/>
</dbReference>
<dbReference type="SUPFAM" id="SSF54695">
    <property type="entry name" value="POZ domain"/>
    <property type="match status" value="1"/>
</dbReference>
<feature type="repeat" description="RCC1" evidence="2">
    <location>
        <begin position="277"/>
        <end position="342"/>
    </location>
</feature>
<keyword evidence="6" id="KW-1185">Reference proteome</keyword>
<evidence type="ECO:0000256" key="2">
    <source>
        <dbReference type="PROSITE-ProRule" id="PRU00235"/>
    </source>
</evidence>
<protein>
    <recommendedName>
        <fullName evidence="4">BTB domain-containing protein</fullName>
    </recommendedName>
</protein>
<dbReference type="PROSITE" id="PS50012">
    <property type="entry name" value="RCC1_3"/>
    <property type="match status" value="2"/>
</dbReference>
<dbReference type="InterPro" id="IPR051625">
    <property type="entry name" value="Signaling_Regulatory_Domain"/>
</dbReference>
<dbReference type="Pfam" id="PF00651">
    <property type="entry name" value="BTB"/>
    <property type="match status" value="1"/>
</dbReference>
<dbReference type="EMBL" id="BTGD01000010">
    <property type="protein sequence ID" value="GMM56962.1"/>
    <property type="molecule type" value="Genomic_DNA"/>
</dbReference>
<dbReference type="InterPro" id="IPR011333">
    <property type="entry name" value="SKP1/BTB/POZ_sf"/>
</dbReference>
<dbReference type="PANTHER" id="PTHR22872">
    <property type="entry name" value="BTK-BINDING PROTEIN-RELATED"/>
    <property type="match status" value="1"/>
</dbReference>
<feature type="repeat" description="RCC1" evidence="2">
    <location>
        <begin position="224"/>
        <end position="276"/>
    </location>
</feature>
<feature type="region of interest" description="Disordered" evidence="3">
    <location>
        <begin position="1114"/>
        <end position="1251"/>
    </location>
</feature>
<dbReference type="CDD" id="cd18186">
    <property type="entry name" value="BTB_POZ_ZBTB_KLHL-like"/>
    <property type="match status" value="1"/>
</dbReference>
<feature type="compositionally biased region" description="Basic and acidic residues" evidence="3">
    <location>
        <begin position="1229"/>
        <end position="1238"/>
    </location>
</feature>
<evidence type="ECO:0000256" key="1">
    <source>
        <dbReference type="ARBA" id="ARBA00022737"/>
    </source>
</evidence>
<feature type="compositionally biased region" description="Basic and acidic residues" evidence="3">
    <location>
        <begin position="1344"/>
        <end position="1355"/>
    </location>
</feature>
<dbReference type="SMART" id="SM00225">
    <property type="entry name" value="BTB"/>
    <property type="match status" value="1"/>
</dbReference>
<dbReference type="InterPro" id="IPR009091">
    <property type="entry name" value="RCC1/BLIP-II"/>
</dbReference>
<dbReference type="InterPro" id="IPR000210">
    <property type="entry name" value="BTB/POZ_dom"/>
</dbReference>
<keyword evidence="1" id="KW-0677">Repeat</keyword>
<gene>
    <name evidence="5" type="ORF">DAKH74_035780</name>
</gene>
<dbReference type="SUPFAM" id="SSF50985">
    <property type="entry name" value="RCC1/BLIP-II"/>
    <property type="match status" value="1"/>
</dbReference>
<dbReference type="Pfam" id="PF13540">
    <property type="entry name" value="RCC1_2"/>
    <property type="match status" value="1"/>
</dbReference>
<evidence type="ECO:0000256" key="3">
    <source>
        <dbReference type="SAM" id="MobiDB-lite"/>
    </source>
</evidence>